<gene>
    <name evidence="1" type="ORF">EZS28_021906</name>
</gene>
<sequence length="267" mass="29393">MVQMYDNSNVVCARGGVRSIVNIQSASYSKSEDYTFLLLNAEKTQLIDSYTKIETNNYLKNTTDTGVSHTKGENEALLLLKADKTQLIDSYTKGETNNLINNKEDTEVSYTKGEDDTLLLLKADKTQLIESYAKIETNYLLDNKANYSTTCTKTETDQLISDIDVGDVDFTYYANKTKTDELLEENADITELSNYVTLDTSQTINANKTFKNACRFTGTIDGMSTITGSTFTKSSADNTIVLLGAGGTKPIAEFGGSVDDSNYVKKA</sequence>
<comment type="caution">
    <text evidence="1">The sequence shown here is derived from an EMBL/GenBank/DDBJ whole genome shotgun (WGS) entry which is preliminary data.</text>
</comment>
<evidence type="ECO:0000313" key="1">
    <source>
        <dbReference type="EMBL" id="KAA6382566.1"/>
    </source>
</evidence>
<proteinExistence type="predicted"/>
<evidence type="ECO:0000313" key="2">
    <source>
        <dbReference type="Proteomes" id="UP000324800"/>
    </source>
</evidence>
<organism evidence="1 2">
    <name type="scientific">Streblomastix strix</name>
    <dbReference type="NCBI Taxonomy" id="222440"/>
    <lineage>
        <taxon>Eukaryota</taxon>
        <taxon>Metamonada</taxon>
        <taxon>Preaxostyla</taxon>
        <taxon>Oxymonadida</taxon>
        <taxon>Streblomastigidae</taxon>
        <taxon>Streblomastix</taxon>
    </lineage>
</organism>
<dbReference type="AlphaFoldDB" id="A0A5J4VJE8"/>
<reference evidence="1 2" key="1">
    <citation type="submission" date="2019-03" db="EMBL/GenBank/DDBJ databases">
        <title>Single cell metagenomics reveals metabolic interactions within the superorganism composed of flagellate Streblomastix strix and complex community of Bacteroidetes bacteria on its surface.</title>
        <authorList>
            <person name="Treitli S.C."/>
            <person name="Kolisko M."/>
            <person name="Husnik F."/>
            <person name="Keeling P."/>
            <person name="Hampl V."/>
        </authorList>
    </citation>
    <scope>NUCLEOTIDE SEQUENCE [LARGE SCALE GENOMIC DNA]</scope>
    <source>
        <strain evidence="1">ST1C</strain>
    </source>
</reference>
<name>A0A5J4VJE8_9EUKA</name>
<dbReference type="EMBL" id="SNRW01006713">
    <property type="protein sequence ID" value="KAA6382566.1"/>
    <property type="molecule type" value="Genomic_DNA"/>
</dbReference>
<protein>
    <submittedName>
        <fullName evidence="1">Uncharacterized protein</fullName>
    </submittedName>
</protein>
<dbReference type="Proteomes" id="UP000324800">
    <property type="component" value="Unassembled WGS sequence"/>
</dbReference>
<accession>A0A5J4VJE8</accession>